<dbReference type="Proteomes" id="UP000807353">
    <property type="component" value="Unassembled WGS sequence"/>
</dbReference>
<sequence>MWIFLLSKGAMTTMSNSMFHTMENTPPSPVQANLRSSDRCDADVIFQSVDGVLFLIHRKYLEANTEGFPPACFDTQNEFVYPARLPYLDSIPFETLAPLAEAAEKYQVYSAMNMCRVRMTDILPKHSEAVMGYAVKHNYTEIMGSAAPLLLDRPLEEILENLPYNLIKPWELDCLHRICFLQKNTVYEQNLTQSAPRRPGIPSTNVCQACNRTPDTASIQIFGKFLTGTAALKNLDNTFDPSFICCDNMKPDFAAWRSAVEAKIQRIPNFTTFLHT</sequence>
<reference evidence="1" key="1">
    <citation type="submission" date="2020-11" db="EMBL/GenBank/DDBJ databases">
        <authorList>
            <consortium name="DOE Joint Genome Institute"/>
            <person name="Ahrendt S."/>
            <person name="Riley R."/>
            <person name="Andreopoulos W."/>
            <person name="Labutti K."/>
            <person name="Pangilinan J."/>
            <person name="Ruiz-Duenas F.J."/>
            <person name="Barrasa J.M."/>
            <person name="Sanchez-Garcia M."/>
            <person name="Camarero S."/>
            <person name="Miyauchi S."/>
            <person name="Serrano A."/>
            <person name="Linde D."/>
            <person name="Babiker R."/>
            <person name="Drula E."/>
            <person name="Ayuso-Fernandez I."/>
            <person name="Pacheco R."/>
            <person name="Padilla G."/>
            <person name="Ferreira P."/>
            <person name="Barriuso J."/>
            <person name="Kellner H."/>
            <person name="Castanera R."/>
            <person name="Alfaro M."/>
            <person name="Ramirez L."/>
            <person name="Pisabarro A.G."/>
            <person name="Kuo A."/>
            <person name="Tritt A."/>
            <person name="Lipzen A."/>
            <person name="He G."/>
            <person name="Yan M."/>
            <person name="Ng V."/>
            <person name="Cullen D."/>
            <person name="Martin F."/>
            <person name="Rosso M.-N."/>
            <person name="Henrissat B."/>
            <person name="Hibbett D."/>
            <person name="Martinez A.T."/>
            <person name="Grigoriev I.V."/>
        </authorList>
    </citation>
    <scope>NUCLEOTIDE SEQUENCE</scope>
    <source>
        <strain evidence="1">CBS 247.69</strain>
    </source>
</reference>
<comment type="caution">
    <text evidence="1">The sequence shown here is derived from an EMBL/GenBank/DDBJ whole genome shotgun (WGS) entry which is preliminary data.</text>
</comment>
<evidence type="ECO:0000313" key="1">
    <source>
        <dbReference type="EMBL" id="KAF9457614.1"/>
    </source>
</evidence>
<dbReference type="SUPFAM" id="SSF54695">
    <property type="entry name" value="POZ domain"/>
    <property type="match status" value="1"/>
</dbReference>
<proteinExistence type="predicted"/>
<keyword evidence="2" id="KW-1185">Reference proteome</keyword>
<dbReference type="AlphaFoldDB" id="A0A9P6CE25"/>
<accession>A0A9P6CE25</accession>
<organism evidence="1 2">
    <name type="scientific">Collybia nuda</name>
    <dbReference type="NCBI Taxonomy" id="64659"/>
    <lineage>
        <taxon>Eukaryota</taxon>
        <taxon>Fungi</taxon>
        <taxon>Dikarya</taxon>
        <taxon>Basidiomycota</taxon>
        <taxon>Agaricomycotina</taxon>
        <taxon>Agaricomycetes</taxon>
        <taxon>Agaricomycetidae</taxon>
        <taxon>Agaricales</taxon>
        <taxon>Tricholomatineae</taxon>
        <taxon>Clitocybaceae</taxon>
        <taxon>Collybia</taxon>
    </lineage>
</organism>
<evidence type="ECO:0000313" key="2">
    <source>
        <dbReference type="Proteomes" id="UP000807353"/>
    </source>
</evidence>
<evidence type="ECO:0008006" key="3">
    <source>
        <dbReference type="Google" id="ProtNLM"/>
    </source>
</evidence>
<gene>
    <name evidence="1" type="ORF">BDZ94DRAFT_1301777</name>
</gene>
<dbReference type="InterPro" id="IPR011333">
    <property type="entry name" value="SKP1/BTB/POZ_sf"/>
</dbReference>
<dbReference type="OrthoDB" id="3184970at2759"/>
<name>A0A9P6CE25_9AGAR</name>
<dbReference type="EMBL" id="MU150364">
    <property type="protein sequence ID" value="KAF9457614.1"/>
    <property type="molecule type" value="Genomic_DNA"/>
</dbReference>
<protein>
    <recommendedName>
        <fullName evidence="3">BTB domain-containing protein</fullName>
    </recommendedName>
</protein>